<proteinExistence type="predicted"/>
<reference evidence="1" key="1">
    <citation type="submission" date="2024-05" db="EMBL/GenBank/DDBJ databases">
        <title>Alkalihalobacillus sp. strain MEB203 novel alkaliphilic bacterium from Lonar Lake, India.</title>
        <authorList>
            <person name="Joshi A."/>
            <person name="Thite S."/>
            <person name="Mengade P."/>
        </authorList>
    </citation>
    <scope>NUCLEOTIDE SEQUENCE</scope>
    <source>
        <strain evidence="1">MEB 203</strain>
    </source>
</reference>
<accession>A0ABT5VEH4</accession>
<dbReference type="RefSeq" id="WP_275118285.1">
    <property type="nucleotide sequence ID" value="NZ_JAOTPO010000005.1"/>
</dbReference>
<dbReference type="Gene3D" id="2.10.260.10">
    <property type="match status" value="1"/>
</dbReference>
<dbReference type="Proteomes" id="UP001148125">
    <property type="component" value="Unassembled WGS sequence"/>
</dbReference>
<evidence type="ECO:0000313" key="1">
    <source>
        <dbReference type="EMBL" id="MDE5413670.1"/>
    </source>
</evidence>
<keyword evidence="2" id="KW-1185">Reference proteome</keyword>
<sequence length="95" mass="11078">MNVCKITNRGIINFSKKIREQLNLMNGKLYSVYIHNNDKSIIIEPSRDETTHNQCVFHQGKITIPKEIRNLLKINANEHFIIKGIGEKVYLRRGD</sequence>
<organism evidence="1 2">
    <name type="scientific">Alkalihalobacterium chitinilyticum</name>
    <dbReference type="NCBI Taxonomy" id="2980103"/>
    <lineage>
        <taxon>Bacteria</taxon>
        <taxon>Bacillati</taxon>
        <taxon>Bacillota</taxon>
        <taxon>Bacilli</taxon>
        <taxon>Bacillales</taxon>
        <taxon>Bacillaceae</taxon>
        <taxon>Alkalihalobacterium</taxon>
    </lineage>
</organism>
<evidence type="ECO:0008006" key="3">
    <source>
        <dbReference type="Google" id="ProtNLM"/>
    </source>
</evidence>
<name>A0ABT5VEH4_9BACI</name>
<gene>
    <name evidence="1" type="ORF">N7Z68_09745</name>
</gene>
<comment type="caution">
    <text evidence="1">The sequence shown here is derived from an EMBL/GenBank/DDBJ whole genome shotgun (WGS) entry which is preliminary data.</text>
</comment>
<evidence type="ECO:0000313" key="2">
    <source>
        <dbReference type="Proteomes" id="UP001148125"/>
    </source>
</evidence>
<dbReference type="EMBL" id="JAOTPO010000005">
    <property type="protein sequence ID" value="MDE5413670.1"/>
    <property type="molecule type" value="Genomic_DNA"/>
</dbReference>
<dbReference type="SUPFAM" id="SSF89447">
    <property type="entry name" value="AbrB/MazE/MraZ-like"/>
    <property type="match status" value="2"/>
</dbReference>
<protein>
    <recommendedName>
        <fullName evidence="3">AbrB/MazE/SpoVT family DNA-binding domain-containing protein</fullName>
    </recommendedName>
</protein>
<dbReference type="InterPro" id="IPR037914">
    <property type="entry name" value="SpoVT-AbrB_sf"/>
</dbReference>